<dbReference type="Proteomes" id="UP001221757">
    <property type="component" value="Unassembled WGS sequence"/>
</dbReference>
<keyword evidence="1" id="KW-1133">Transmembrane helix</keyword>
<dbReference type="AlphaFoldDB" id="A0AAD7DQQ5"/>
<keyword evidence="3" id="KW-1185">Reference proteome</keyword>
<protein>
    <submittedName>
        <fullName evidence="2">Uncharacterized protein</fullName>
    </submittedName>
</protein>
<evidence type="ECO:0000256" key="1">
    <source>
        <dbReference type="SAM" id="Phobius"/>
    </source>
</evidence>
<evidence type="ECO:0000313" key="2">
    <source>
        <dbReference type="EMBL" id="KAJ7696816.1"/>
    </source>
</evidence>
<comment type="caution">
    <text evidence="2">The sequence shown here is derived from an EMBL/GenBank/DDBJ whole genome shotgun (WGS) entry which is preliminary data.</text>
</comment>
<gene>
    <name evidence="2" type="ORF">B0H17DRAFT_1329112</name>
</gene>
<proteinExistence type="predicted"/>
<name>A0AAD7DQQ5_MYCRO</name>
<reference evidence="2" key="1">
    <citation type="submission" date="2023-03" db="EMBL/GenBank/DDBJ databases">
        <title>Massive genome expansion in bonnet fungi (Mycena s.s.) driven by repeated elements and novel gene families across ecological guilds.</title>
        <authorList>
            <consortium name="Lawrence Berkeley National Laboratory"/>
            <person name="Harder C.B."/>
            <person name="Miyauchi S."/>
            <person name="Viragh M."/>
            <person name="Kuo A."/>
            <person name="Thoen E."/>
            <person name="Andreopoulos B."/>
            <person name="Lu D."/>
            <person name="Skrede I."/>
            <person name="Drula E."/>
            <person name="Henrissat B."/>
            <person name="Morin E."/>
            <person name="Kohler A."/>
            <person name="Barry K."/>
            <person name="LaButti K."/>
            <person name="Morin E."/>
            <person name="Salamov A."/>
            <person name="Lipzen A."/>
            <person name="Mereny Z."/>
            <person name="Hegedus B."/>
            <person name="Baldrian P."/>
            <person name="Stursova M."/>
            <person name="Weitz H."/>
            <person name="Taylor A."/>
            <person name="Grigoriev I.V."/>
            <person name="Nagy L.G."/>
            <person name="Martin F."/>
            <person name="Kauserud H."/>
        </authorList>
    </citation>
    <scope>NUCLEOTIDE SEQUENCE</scope>
    <source>
        <strain evidence="2">CBHHK067</strain>
    </source>
</reference>
<sequence length="442" mass="48418">MQTFGIVTPTLGLLHLRLKAWSGLSSSLSANWLYSRSHSKLPNSPGLKTILLYLGFCTLLQVSSGSIFAIIFDVNTSDTLLDLVYPVEFGSRFGNFDELYNRPTSSSDALLFPPATRNAAVNMFGARTNDTRYPGLHGRLLHDTVNLDDFVAEELAWTKARVNATLVNVHCSQISNATINTFTLPSGSTDMSLAQPSPRNGQERAYWGDSGFIKLPTRVFFQPWAFNFSTYRGPMGHHQVVMVVATGNPRAVLVDSANSTGNSLNLTMFQVPDSDGNNGGQAYIQILGCTVRNDNLTATINPLSRLLDPPTSRSKLIGPEAPHDDHAWDEFEWEGFTDVTATERQFLLAFTPSSPTYNNTATDAPNTPPGDAQSVLPEAVLGNLLDGEESSPFLTAQNALVNFQGSLERLYASYLWNDVAFTQTLIPCLLRQNSWRLSLGLA</sequence>
<keyword evidence="1" id="KW-0812">Transmembrane</keyword>
<organism evidence="2 3">
    <name type="scientific">Mycena rosella</name>
    <name type="common">Pink bonnet</name>
    <name type="synonym">Agaricus rosellus</name>
    <dbReference type="NCBI Taxonomy" id="1033263"/>
    <lineage>
        <taxon>Eukaryota</taxon>
        <taxon>Fungi</taxon>
        <taxon>Dikarya</taxon>
        <taxon>Basidiomycota</taxon>
        <taxon>Agaricomycotina</taxon>
        <taxon>Agaricomycetes</taxon>
        <taxon>Agaricomycetidae</taxon>
        <taxon>Agaricales</taxon>
        <taxon>Marasmiineae</taxon>
        <taxon>Mycenaceae</taxon>
        <taxon>Mycena</taxon>
    </lineage>
</organism>
<keyword evidence="1" id="KW-0472">Membrane</keyword>
<accession>A0AAD7DQQ5</accession>
<dbReference type="EMBL" id="JARKIE010000033">
    <property type="protein sequence ID" value="KAJ7696816.1"/>
    <property type="molecule type" value="Genomic_DNA"/>
</dbReference>
<evidence type="ECO:0000313" key="3">
    <source>
        <dbReference type="Proteomes" id="UP001221757"/>
    </source>
</evidence>
<feature type="transmembrane region" description="Helical" evidence="1">
    <location>
        <begin position="50"/>
        <end position="72"/>
    </location>
</feature>